<dbReference type="AlphaFoldDB" id="A0A089YG79"/>
<proteinExistence type="predicted"/>
<evidence type="ECO:0000313" key="5">
    <source>
        <dbReference type="Proteomes" id="UP000029493"/>
    </source>
</evidence>
<dbReference type="GO" id="GO:0005524">
    <property type="term" value="F:ATP binding"/>
    <property type="evidence" value="ECO:0007669"/>
    <property type="project" value="UniProtKB-KW"/>
</dbReference>
<keyword evidence="2" id="KW-0067">ATP-binding</keyword>
<evidence type="ECO:0000256" key="1">
    <source>
        <dbReference type="ARBA" id="ARBA00022741"/>
    </source>
</evidence>
<name>A0A089YG79_9PSED</name>
<dbReference type="Gene3D" id="3.40.50.300">
    <property type="entry name" value="P-loop containing nucleotide triphosphate hydrolases"/>
    <property type="match status" value="1"/>
</dbReference>
<keyword evidence="5" id="KW-1185">Reference proteome</keyword>
<evidence type="ECO:0000259" key="3">
    <source>
        <dbReference type="Pfam" id="PF06414"/>
    </source>
</evidence>
<dbReference type="InterPro" id="IPR010488">
    <property type="entry name" value="Zeta_toxin_domain"/>
</dbReference>
<dbReference type="KEGG" id="psw:LK03_16110"/>
<dbReference type="Pfam" id="PF06414">
    <property type="entry name" value="Zeta_toxin"/>
    <property type="match status" value="1"/>
</dbReference>
<evidence type="ECO:0000313" key="4">
    <source>
        <dbReference type="EMBL" id="AIR90703.1"/>
    </source>
</evidence>
<reference evidence="4 5" key="1">
    <citation type="submission" date="2014-09" db="EMBL/GenBank/DDBJ databases">
        <authorList>
            <person name="Chan K.-G."/>
        </authorList>
    </citation>
    <scope>NUCLEOTIDE SEQUENCE [LARGE SCALE GENOMIC DNA]</scope>
    <source>
        <strain evidence="4 5">ND07</strain>
    </source>
</reference>
<dbReference type="OrthoDB" id="6975244at2"/>
<dbReference type="RefSeq" id="WP_038413333.1">
    <property type="nucleotide sequence ID" value="NZ_CP009455.1"/>
</dbReference>
<gene>
    <name evidence="4" type="ORF">LK03_16110</name>
</gene>
<evidence type="ECO:0000256" key="2">
    <source>
        <dbReference type="ARBA" id="ARBA00022840"/>
    </source>
</evidence>
<dbReference type="Proteomes" id="UP000029493">
    <property type="component" value="Chromosome"/>
</dbReference>
<keyword evidence="1" id="KW-0547">Nucleotide-binding</keyword>
<dbReference type="EMBL" id="CP009455">
    <property type="protein sequence ID" value="AIR90703.1"/>
    <property type="molecule type" value="Genomic_DNA"/>
</dbReference>
<dbReference type="InterPro" id="IPR027417">
    <property type="entry name" value="P-loop_NTPase"/>
</dbReference>
<dbReference type="eggNOG" id="COG4185">
    <property type="taxonomic scope" value="Bacteria"/>
</dbReference>
<organism evidence="4 5">
    <name type="scientific">Pseudomonas cremoricolorata</name>
    <dbReference type="NCBI Taxonomy" id="157783"/>
    <lineage>
        <taxon>Bacteria</taxon>
        <taxon>Pseudomonadati</taxon>
        <taxon>Pseudomonadota</taxon>
        <taxon>Gammaproteobacteria</taxon>
        <taxon>Pseudomonadales</taxon>
        <taxon>Pseudomonadaceae</taxon>
        <taxon>Pseudomonas</taxon>
    </lineage>
</organism>
<feature type="domain" description="Zeta toxin" evidence="3">
    <location>
        <begin position="34"/>
        <end position="207"/>
    </location>
</feature>
<protein>
    <submittedName>
        <fullName evidence="4">Zeta toxin family protein</fullName>
    </submittedName>
</protein>
<dbReference type="GO" id="GO:0016301">
    <property type="term" value="F:kinase activity"/>
    <property type="evidence" value="ECO:0007669"/>
    <property type="project" value="InterPro"/>
</dbReference>
<dbReference type="STRING" id="157783.LK03_16110"/>
<sequence length="328" mass="36970">MDTLYSFSDSDVTQAFETLATTLFDTTRDSECETCPPAPKLLIVAGAQGSGKTYLLENSLLPSGRYDNYVRLYLPTFRELHPHYAAMQAHGTLHVYEHTEAFVWALGRRVFQYAFDNQYNIIMETALDSPLFAQFPPAAVEQGYQFEVHMIACQKVFSHWSTLDRCIKSLARDELERFVPLSSIEASQLNARAILDAFENACLQVPGSQITLYHRGFDTNLQSQPLCHSRCVNPSELLPQADYQGVPFITLPQLNPSFEIRRDPQANAPCSYLQYAQVVHAGIIEAAQRQHLVQACCNSLARAQAQMPKVPASVFRELSLYVLTYVYP</sequence>
<accession>A0A089YG79</accession>